<keyword evidence="2" id="KW-1185">Reference proteome</keyword>
<protein>
    <submittedName>
        <fullName evidence="1">Uncharacterized protein</fullName>
    </submittedName>
</protein>
<dbReference type="Proteomes" id="UP001159363">
    <property type="component" value="Chromosome 8"/>
</dbReference>
<name>A0ABQ9GTK4_9NEOP</name>
<gene>
    <name evidence="1" type="ORF">PR048_023235</name>
</gene>
<sequence>MSRCLWPRPERSVASRRFVGWRPSATVAERLARSPPTKAIQVQSPAGSYSHVGNVPDDAVDRRVFSGDLQFPPPFHLGAATSSPRSPSSALKTSMLRAAQILHSLCLGVTTETLHALRVGAMRHQSCVVVSPVSLPRFLTVDAAFPRGSIPLLTMIQILPRLGSKLLTRIGKYTEATTPVGGSDASEIGRKKSLDFEHPLGLARIPSKEMQISAPIRHGCQENTTYKISPVFPLVNKIICKTGAQINAISLHSNPGDRDPGSKARRHW</sequence>
<organism evidence="1 2">
    <name type="scientific">Dryococelus australis</name>
    <dbReference type="NCBI Taxonomy" id="614101"/>
    <lineage>
        <taxon>Eukaryota</taxon>
        <taxon>Metazoa</taxon>
        <taxon>Ecdysozoa</taxon>
        <taxon>Arthropoda</taxon>
        <taxon>Hexapoda</taxon>
        <taxon>Insecta</taxon>
        <taxon>Pterygota</taxon>
        <taxon>Neoptera</taxon>
        <taxon>Polyneoptera</taxon>
        <taxon>Phasmatodea</taxon>
        <taxon>Verophasmatodea</taxon>
        <taxon>Anareolatae</taxon>
        <taxon>Phasmatidae</taxon>
        <taxon>Eurycanthinae</taxon>
        <taxon>Dryococelus</taxon>
    </lineage>
</organism>
<reference evidence="1 2" key="1">
    <citation type="submission" date="2023-02" db="EMBL/GenBank/DDBJ databases">
        <title>LHISI_Scaffold_Assembly.</title>
        <authorList>
            <person name="Stuart O.P."/>
            <person name="Cleave R."/>
            <person name="Magrath M.J.L."/>
            <person name="Mikheyev A.S."/>
        </authorList>
    </citation>
    <scope>NUCLEOTIDE SEQUENCE [LARGE SCALE GENOMIC DNA]</scope>
    <source>
        <strain evidence="1">Daus_M_001</strain>
        <tissue evidence="1">Leg muscle</tissue>
    </source>
</reference>
<evidence type="ECO:0000313" key="2">
    <source>
        <dbReference type="Proteomes" id="UP001159363"/>
    </source>
</evidence>
<proteinExistence type="predicted"/>
<dbReference type="EMBL" id="JARBHB010000009">
    <property type="protein sequence ID" value="KAJ8875340.1"/>
    <property type="molecule type" value="Genomic_DNA"/>
</dbReference>
<comment type="caution">
    <text evidence="1">The sequence shown here is derived from an EMBL/GenBank/DDBJ whole genome shotgun (WGS) entry which is preliminary data.</text>
</comment>
<accession>A0ABQ9GTK4</accession>
<evidence type="ECO:0000313" key="1">
    <source>
        <dbReference type="EMBL" id="KAJ8875340.1"/>
    </source>
</evidence>